<dbReference type="Proteomes" id="UP000184041">
    <property type="component" value="Unassembled WGS sequence"/>
</dbReference>
<organism evidence="5 6">
    <name type="scientific">Fodinibius roseus</name>
    <dbReference type="NCBI Taxonomy" id="1194090"/>
    <lineage>
        <taxon>Bacteria</taxon>
        <taxon>Pseudomonadati</taxon>
        <taxon>Balneolota</taxon>
        <taxon>Balneolia</taxon>
        <taxon>Balneolales</taxon>
        <taxon>Balneolaceae</taxon>
        <taxon>Fodinibius</taxon>
    </lineage>
</organism>
<reference evidence="5 6" key="1">
    <citation type="submission" date="2016-11" db="EMBL/GenBank/DDBJ databases">
        <authorList>
            <person name="Jaros S."/>
            <person name="Januszkiewicz K."/>
            <person name="Wedrychowicz H."/>
        </authorList>
    </citation>
    <scope>NUCLEOTIDE SEQUENCE [LARGE SCALE GENOMIC DNA]</scope>
    <source>
        <strain evidence="5 6">DSM 21986</strain>
    </source>
</reference>
<dbReference type="Gene3D" id="3.40.309.10">
    <property type="entry name" value="Aldehyde Dehydrogenase, Chain A, domain 2"/>
    <property type="match status" value="1"/>
</dbReference>
<evidence type="ECO:0000259" key="4">
    <source>
        <dbReference type="Pfam" id="PF00171"/>
    </source>
</evidence>
<sequence>MESVNPATGEIVATYQEMNSQELGTIVQEADEAQSHWRRRSFEERAVLLRKVADLLESNKEKYAGLMAREMGKPLPQGKSESEKCAWVCRYYADHAEQFLENEMIESDADKSYITYNPLGTVLAIMPWNFPFWQLFRFAAPALMAGNAAVLKHASNVTGCALAIEELMHEAGIPEPLFRTLVAGSDRVEQVISDEHIAAVTLTGSTRAGKAVASTAGSLVKKTVLELGGSDPYLILADADIEQAAETCVTSRLINGGQSCIAAKRFIVVEDNYDLFIENMTTLMKEKRMGDPFEDDVDLGPMARADLRDELHEQVRQSVDAGAECILGGEISDRKGTYYPPTILTNVTKGMPAYEEELFGPVASVIRVKDEQEAIRVANDSDFGLGAAVFSRDADHAERIAAEELEAGCCFVNAFVKSDPRLPFGGVKQSGYGRELSHLGIREFVNIKTVYRA</sequence>
<evidence type="ECO:0000256" key="1">
    <source>
        <dbReference type="ARBA" id="ARBA00009986"/>
    </source>
</evidence>
<dbReference type="InterPro" id="IPR047110">
    <property type="entry name" value="GABD/Sad-like"/>
</dbReference>
<dbReference type="EMBL" id="FQUS01000004">
    <property type="protein sequence ID" value="SHE96128.1"/>
    <property type="molecule type" value="Genomic_DNA"/>
</dbReference>
<dbReference type="AlphaFoldDB" id="A0A1M4XRQ5"/>
<protein>
    <submittedName>
        <fullName evidence="5">Succinate-semialdehyde dehydrogenase / glutarate-semialdehyde dehydrogenase</fullName>
    </submittedName>
</protein>
<keyword evidence="3" id="KW-0560">Oxidoreductase</keyword>
<dbReference type="RefSeq" id="WP_073060367.1">
    <property type="nucleotide sequence ID" value="NZ_FQUS01000004.1"/>
</dbReference>
<evidence type="ECO:0000256" key="2">
    <source>
        <dbReference type="ARBA" id="ARBA00022857"/>
    </source>
</evidence>
<dbReference type="SUPFAM" id="SSF53720">
    <property type="entry name" value="ALDH-like"/>
    <property type="match status" value="1"/>
</dbReference>
<dbReference type="InterPro" id="IPR016160">
    <property type="entry name" value="Ald_DH_CS_CYS"/>
</dbReference>
<evidence type="ECO:0000256" key="3">
    <source>
        <dbReference type="ARBA" id="ARBA00023002"/>
    </source>
</evidence>
<accession>A0A1M4XRQ5</accession>
<dbReference type="Pfam" id="PF00171">
    <property type="entry name" value="Aldedh"/>
    <property type="match status" value="1"/>
</dbReference>
<dbReference type="STRING" id="1194090.SAMN05443144_104197"/>
<dbReference type="GO" id="GO:0004030">
    <property type="term" value="F:aldehyde dehydrogenase [NAD(P)+] activity"/>
    <property type="evidence" value="ECO:0007669"/>
    <property type="project" value="InterPro"/>
</dbReference>
<name>A0A1M4XRQ5_9BACT</name>
<dbReference type="InterPro" id="IPR016161">
    <property type="entry name" value="Ald_DH/histidinol_DH"/>
</dbReference>
<keyword evidence="6" id="KW-1185">Reference proteome</keyword>
<dbReference type="FunFam" id="3.40.309.10:FF:000010">
    <property type="entry name" value="Gamma-aminobutyraldehyde dehydrogenase"/>
    <property type="match status" value="1"/>
</dbReference>
<dbReference type="InterPro" id="IPR044148">
    <property type="entry name" value="ALDH_GabD1-like"/>
</dbReference>
<dbReference type="InterPro" id="IPR015590">
    <property type="entry name" value="Aldehyde_DH_dom"/>
</dbReference>
<comment type="similarity">
    <text evidence="1">Belongs to the aldehyde dehydrogenase family.</text>
</comment>
<keyword evidence="2" id="KW-0521">NADP</keyword>
<evidence type="ECO:0000313" key="5">
    <source>
        <dbReference type="EMBL" id="SHE96128.1"/>
    </source>
</evidence>
<dbReference type="InterPro" id="IPR016162">
    <property type="entry name" value="Ald_DH_N"/>
</dbReference>
<feature type="domain" description="Aldehyde dehydrogenase" evidence="4">
    <location>
        <begin position="1"/>
        <end position="450"/>
    </location>
</feature>
<dbReference type="PROSITE" id="PS00070">
    <property type="entry name" value="ALDEHYDE_DEHYDR_CYS"/>
    <property type="match status" value="1"/>
</dbReference>
<dbReference type="PANTHER" id="PTHR43217">
    <property type="entry name" value="SUCCINATE SEMIALDEHYDE DEHYDROGENASE [NAD(P)+] SAD"/>
    <property type="match status" value="1"/>
</dbReference>
<dbReference type="PANTHER" id="PTHR43217:SF1">
    <property type="entry name" value="SUCCINATE SEMIALDEHYDE DEHYDROGENASE [NAD(P)+] SAD"/>
    <property type="match status" value="1"/>
</dbReference>
<gene>
    <name evidence="5" type="ORF">SAMN05443144_104197</name>
</gene>
<evidence type="ECO:0000313" key="6">
    <source>
        <dbReference type="Proteomes" id="UP000184041"/>
    </source>
</evidence>
<dbReference type="FunFam" id="3.40.605.10:FF:000012">
    <property type="entry name" value="NAD-dependent succinate-semialdehyde dehydrogenase"/>
    <property type="match status" value="1"/>
</dbReference>
<dbReference type="Gene3D" id="3.40.605.10">
    <property type="entry name" value="Aldehyde Dehydrogenase, Chain A, domain 1"/>
    <property type="match status" value="1"/>
</dbReference>
<proteinExistence type="inferred from homology"/>
<dbReference type="CDD" id="cd07100">
    <property type="entry name" value="ALDH_SSADH1_GabD1"/>
    <property type="match status" value="1"/>
</dbReference>
<dbReference type="OrthoDB" id="973869at2"/>
<dbReference type="GO" id="GO:0004777">
    <property type="term" value="F:succinate-semialdehyde dehydrogenase (NAD+) activity"/>
    <property type="evidence" value="ECO:0007669"/>
    <property type="project" value="TreeGrafter"/>
</dbReference>
<dbReference type="InterPro" id="IPR016163">
    <property type="entry name" value="Ald_DH_C"/>
</dbReference>